<keyword evidence="2" id="KW-1015">Disulfide bond</keyword>
<name>A0AAE0YDA5_9GAST</name>
<dbReference type="SMART" id="SM00042">
    <property type="entry name" value="CUB"/>
    <property type="match status" value="1"/>
</dbReference>
<organism evidence="6 7">
    <name type="scientific">Elysia crispata</name>
    <name type="common">lettuce slug</name>
    <dbReference type="NCBI Taxonomy" id="231223"/>
    <lineage>
        <taxon>Eukaryota</taxon>
        <taxon>Metazoa</taxon>
        <taxon>Spiralia</taxon>
        <taxon>Lophotrochozoa</taxon>
        <taxon>Mollusca</taxon>
        <taxon>Gastropoda</taxon>
        <taxon>Heterobranchia</taxon>
        <taxon>Euthyneura</taxon>
        <taxon>Panpulmonata</taxon>
        <taxon>Sacoglossa</taxon>
        <taxon>Placobranchoidea</taxon>
        <taxon>Plakobranchidae</taxon>
        <taxon>Elysia</taxon>
    </lineage>
</organism>
<feature type="domain" description="Kringle" evidence="5">
    <location>
        <begin position="500"/>
        <end position="572"/>
    </location>
</feature>
<dbReference type="SUPFAM" id="SSF49854">
    <property type="entry name" value="Spermadhesin, CUB domain"/>
    <property type="match status" value="1"/>
</dbReference>
<dbReference type="PROSITE" id="PS01180">
    <property type="entry name" value="CUB"/>
    <property type="match status" value="1"/>
</dbReference>
<dbReference type="Pfam" id="PF16977">
    <property type="entry name" value="ApeC"/>
    <property type="match status" value="1"/>
</dbReference>
<feature type="domain" description="CUB" evidence="4">
    <location>
        <begin position="380"/>
        <end position="488"/>
    </location>
</feature>
<accession>A0AAE0YDA5</accession>
<dbReference type="PANTHER" id="PTHR19324:SF33">
    <property type="entry name" value="MUCIN-5AC"/>
    <property type="match status" value="1"/>
</dbReference>
<dbReference type="SUPFAM" id="SSF57440">
    <property type="entry name" value="Kringle-like"/>
    <property type="match status" value="1"/>
</dbReference>
<dbReference type="Gene3D" id="2.40.20.10">
    <property type="entry name" value="Plasminogen Kringle 4"/>
    <property type="match status" value="1"/>
</dbReference>
<evidence type="ECO:0000256" key="3">
    <source>
        <dbReference type="PROSITE-ProRule" id="PRU00121"/>
    </source>
</evidence>
<dbReference type="InterPro" id="IPR031569">
    <property type="entry name" value="ApeC"/>
</dbReference>
<sequence length="576" mass="65298">MLHEQQSPNPDRNRFIRVNPQYIIDDGQQWYVQRHPGNFISHGYDINSVMHYSPSYYRKPPGKTFSYLFSDLLHGGSTFYHIREVSIEHMCQDQCKDFPVACENDGYLTKVDGKCGCMCISGLDPATGCKTIYRHDPPGLEFPGGQYALPAHADGCPDETFMAGSRKHYTAGRNDKSAKFSFMAGSRKHYTAGRNDKSAKFSFMAGSRKHYTAGRNDKSAKFSFMAGSRKHCTAGRNDKSAKFSLKTDLTSDMVEENFCVRNLPTNDVVWPEGNYCIYRKGGSCPAGFFFEGSVKYGDQPTDSKPNSQAGELPDGDYGADTKYHYCCKNSGFDDDILFFPSRKPFVLIKRRGDHPVLQESEKSDAFSIKYCAHKPAMIDCGGVYELDASKREVSFSSPDDVELECFWLVKAPKGQRLALDFTEFDISGFPGMCRDDLVVRYSRLGQPGKSYCGSKFEKTLISLNNTIHIRLSTYSAYKSRFTANVRLIQDEDLCYKRADRGMTYDGDINFTRDFQPCLPWHEMTHCEAHPFKTDVYNTFLTGSECRTPDQTNAFQPWCYIDKKFCTRNYCDVCAIG</sequence>
<dbReference type="PANTHER" id="PTHR19324">
    <property type="entry name" value="PERFORIN-LIKE PROTEIN 1"/>
    <property type="match status" value="1"/>
</dbReference>
<evidence type="ECO:0000313" key="6">
    <source>
        <dbReference type="EMBL" id="KAK3741518.1"/>
    </source>
</evidence>
<evidence type="ECO:0008006" key="8">
    <source>
        <dbReference type="Google" id="ProtNLM"/>
    </source>
</evidence>
<dbReference type="InterPro" id="IPR038178">
    <property type="entry name" value="Kringle_sf"/>
</dbReference>
<evidence type="ECO:0000313" key="7">
    <source>
        <dbReference type="Proteomes" id="UP001283361"/>
    </source>
</evidence>
<dbReference type="InterPro" id="IPR000001">
    <property type="entry name" value="Kringle"/>
</dbReference>
<keyword evidence="7" id="KW-1185">Reference proteome</keyword>
<dbReference type="PROSITE" id="PS50070">
    <property type="entry name" value="KRINGLE_2"/>
    <property type="match status" value="1"/>
</dbReference>
<dbReference type="Gene3D" id="2.60.120.290">
    <property type="entry name" value="Spermadhesin, CUB domain"/>
    <property type="match status" value="1"/>
</dbReference>
<dbReference type="Proteomes" id="UP001283361">
    <property type="component" value="Unassembled WGS sequence"/>
</dbReference>
<dbReference type="GO" id="GO:0008237">
    <property type="term" value="F:metallopeptidase activity"/>
    <property type="evidence" value="ECO:0007669"/>
    <property type="project" value="InterPro"/>
</dbReference>
<comment type="caution">
    <text evidence="3">Lacks conserved residue(s) required for the propagation of feature annotation.</text>
</comment>
<dbReference type="InterPro" id="IPR024079">
    <property type="entry name" value="MetalloPept_cat_dom_sf"/>
</dbReference>
<evidence type="ECO:0000259" key="5">
    <source>
        <dbReference type="PROSITE" id="PS50070"/>
    </source>
</evidence>
<reference evidence="6" key="1">
    <citation type="journal article" date="2023" name="G3 (Bethesda)">
        <title>A reference genome for the long-term kleptoplast-retaining sea slug Elysia crispata morphotype clarki.</title>
        <authorList>
            <person name="Eastman K.E."/>
            <person name="Pendleton A.L."/>
            <person name="Shaikh M.A."/>
            <person name="Suttiyut T."/>
            <person name="Ogas R."/>
            <person name="Tomko P."/>
            <person name="Gavelis G."/>
            <person name="Widhalm J.R."/>
            <person name="Wisecaver J.H."/>
        </authorList>
    </citation>
    <scope>NUCLEOTIDE SEQUENCE</scope>
    <source>
        <strain evidence="6">ECLA1</strain>
    </source>
</reference>
<keyword evidence="1 3" id="KW-0420">Kringle</keyword>
<evidence type="ECO:0000259" key="4">
    <source>
        <dbReference type="PROSITE" id="PS01180"/>
    </source>
</evidence>
<dbReference type="Gene3D" id="3.40.390.10">
    <property type="entry name" value="Collagenase (Catalytic Domain)"/>
    <property type="match status" value="1"/>
</dbReference>
<gene>
    <name evidence="6" type="ORF">RRG08_018135</name>
</gene>
<dbReference type="InterPro" id="IPR035914">
    <property type="entry name" value="Sperma_CUB_dom_sf"/>
</dbReference>
<evidence type="ECO:0000256" key="2">
    <source>
        <dbReference type="ARBA" id="ARBA00023157"/>
    </source>
</evidence>
<dbReference type="Pfam" id="PF00431">
    <property type="entry name" value="CUB"/>
    <property type="match status" value="1"/>
</dbReference>
<comment type="caution">
    <text evidence="6">The sequence shown here is derived from an EMBL/GenBank/DDBJ whole genome shotgun (WGS) entry which is preliminary data.</text>
</comment>
<dbReference type="EMBL" id="JAWDGP010006416">
    <property type="protein sequence ID" value="KAK3741518.1"/>
    <property type="molecule type" value="Genomic_DNA"/>
</dbReference>
<proteinExistence type="predicted"/>
<protein>
    <recommendedName>
        <fullName evidence="8">Metalloendopeptidase</fullName>
    </recommendedName>
</protein>
<dbReference type="SMART" id="SM00130">
    <property type="entry name" value="KR"/>
    <property type="match status" value="1"/>
</dbReference>
<dbReference type="InterPro" id="IPR013806">
    <property type="entry name" value="Kringle-like"/>
</dbReference>
<dbReference type="CDD" id="cd00041">
    <property type="entry name" value="CUB"/>
    <property type="match status" value="1"/>
</dbReference>
<evidence type="ECO:0000256" key="1">
    <source>
        <dbReference type="ARBA" id="ARBA00022572"/>
    </source>
</evidence>
<dbReference type="AlphaFoldDB" id="A0AAE0YDA5"/>
<dbReference type="InterPro" id="IPR000859">
    <property type="entry name" value="CUB_dom"/>
</dbReference>